<comment type="caution">
    <text evidence="2">The sequence shown here is derived from an EMBL/GenBank/DDBJ whole genome shotgun (WGS) entry which is preliminary data.</text>
</comment>
<evidence type="ECO:0000313" key="3">
    <source>
        <dbReference type="Proteomes" id="UP000606194"/>
    </source>
</evidence>
<reference evidence="2" key="1">
    <citation type="journal article" date="2014" name="Int. J. Syst. Evol. Microbiol.">
        <title>Complete genome sequence of Corynebacterium casei LMG S-19264T (=DSM 44701T), isolated from a smear-ripened cheese.</title>
        <authorList>
            <consortium name="US DOE Joint Genome Institute (JGI-PGF)"/>
            <person name="Walter F."/>
            <person name="Albersmeier A."/>
            <person name="Kalinowski J."/>
            <person name="Ruckert C."/>
        </authorList>
    </citation>
    <scope>NUCLEOTIDE SEQUENCE</scope>
    <source>
        <strain evidence="2">JCM 4386</strain>
    </source>
</reference>
<dbReference type="Proteomes" id="UP000606194">
    <property type="component" value="Unassembled WGS sequence"/>
</dbReference>
<name>A0A918L298_9ACTN</name>
<proteinExistence type="predicted"/>
<evidence type="ECO:0000256" key="1">
    <source>
        <dbReference type="SAM" id="MobiDB-lite"/>
    </source>
</evidence>
<evidence type="ECO:0000313" key="2">
    <source>
        <dbReference type="EMBL" id="GGR75908.1"/>
    </source>
</evidence>
<sequence length="143" mass="15486">MHIRELMPGWVRAQASKSWRSDPVEGLDRPADVPSALHEVRGVEPVALDDLDDRAVVRRTDPHMAGPFTYGHAHQAVPGTADVGHLGEVGRGDPLAGQWGSSPTTAGRPPWPCLRRERAADRPGSEAPTAATVLTRGLRRVWP</sequence>
<feature type="region of interest" description="Disordered" evidence="1">
    <location>
        <begin position="79"/>
        <end position="143"/>
    </location>
</feature>
<dbReference type="AlphaFoldDB" id="A0A918L298"/>
<protein>
    <submittedName>
        <fullName evidence="2">Uncharacterized protein</fullName>
    </submittedName>
</protein>
<accession>A0A918L298</accession>
<dbReference type="EMBL" id="BMTL01000005">
    <property type="protein sequence ID" value="GGR75908.1"/>
    <property type="molecule type" value="Genomic_DNA"/>
</dbReference>
<reference evidence="2" key="2">
    <citation type="submission" date="2020-09" db="EMBL/GenBank/DDBJ databases">
        <authorList>
            <person name="Sun Q."/>
            <person name="Ohkuma M."/>
        </authorList>
    </citation>
    <scope>NUCLEOTIDE SEQUENCE</scope>
    <source>
        <strain evidence="2">JCM 4386</strain>
    </source>
</reference>
<gene>
    <name evidence="2" type="ORF">GCM10010269_13800</name>
</gene>
<feature type="compositionally biased region" description="Basic and acidic residues" evidence="1">
    <location>
        <begin position="114"/>
        <end position="124"/>
    </location>
</feature>
<organism evidence="2 3">
    <name type="scientific">Streptomyces humidus</name>
    <dbReference type="NCBI Taxonomy" id="52259"/>
    <lineage>
        <taxon>Bacteria</taxon>
        <taxon>Bacillati</taxon>
        <taxon>Actinomycetota</taxon>
        <taxon>Actinomycetes</taxon>
        <taxon>Kitasatosporales</taxon>
        <taxon>Streptomycetaceae</taxon>
        <taxon>Streptomyces</taxon>
    </lineage>
</organism>
<keyword evidence="3" id="KW-1185">Reference proteome</keyword>